<dbReference type="EMBL" id="JAPFRF010000018">
    <property type="protein sequence ID" value="KAJ7307997.1"/>
    <property type="molecule type" value="Genomic_DNA"/>
</dbReference>
<name>A0A9Q0XAN9_9SAUR</name>
<evidence type="ECO:0000313" key="3">
    <source>
        <dbReference type="EMBL" id="KAJ7307997.1"/>
    </source>
</evidence>
<dbReference type="PANTHER" id="PTHR23193:SF46">
    <property type="entry name" value="NUCLEAR PORE COMPLEX PROTEIN NUP214"/>
    <property type="match status" value="1"/>
</dbReference>
<protein>
    <recommendedName>
        <fullName evidence="2">Nuclear pore complex protein Nup214 phenylalanine-glycine (FG) domain-containing protein</fullName>
    </recommendedName>
</protein>
<reference evidence="3" key="1">
    <citation type="journal article" date="2023" name="DNA Res.">
        <title>Chromosome-level genome assembly of Phrynocephalus forsythii using third-generation DNA sequencing and Hi-C analysis.</title>
        <authorList>
            <person name="Qi Y."/>
            <person name="Zhao W."/>
            <person name="Zhao Y."/>
            <person name="Niu C."/>
            <person name="Cao S."/>
            <person name="Zhang Y."/>
        </authorList>
    </citation>
    <scope>NUCLEOTIDE SEQUENCE</scope>
    <source>
        <tissue evidence="3">Muscle</tissue>
    </source>
</reference>
<accession>A0A9Q0XAN9</accession>
<dbReference type="Pfam" id="PF18617">
    <property type="entry name" value="Nup214_FG"/>
    <property type="match status" value="1"/>
</dbReference>
<feature type="compositionally biased region" description="Polar residues" evidence="1">
    <location>
        <begin position="147"/>
        <end position="158"/>
    </location>
</feature>
<dbReference type="GO" id="GO:0006606">
    <property type="term" value="P:protein import into nucleus"/>
    <property type="evidence" value="ECO:0007669"/>
    <property type="project" value="TreeGrafter"/>
</dbReference>
<dbReference type="OrthoDB" id="9050470at2759"/>
<feature type="domain" description="Nuclear pore complex protein Nup214 phenylalanine-glycine (FG)" evidence="2">
    <location>
        <begin position="110"/>
        <end position="160"/>
    </location>
</feature>
<dbReference type="GO" id="GO:0006405">
    <property type="term" value="P:RNA export from nucleus"/>
    <property type="evidence" value="ECO:0007669"/>
    <property type="project" value="TreeGrafter"/>
</dbReference>
<gene>
    <name evidence="3" type="ORF">JRQ81_008497</name>
</gene>
<dbReference type="InterPro" id="IPR041553">
    <property type="entry name" value="Nup214_FG"/>
</dbReference>
<evidence type="ECO:0000313" key="4">
    <source>
        <dbReference type="Proteomes" id="UP001142489"/>
    </source>
</evidence>
<feature type="region of interest" description="Disordered" evidence="1">
    <location>
        <begin position="135"/>
        <end position="180"/>
    </location>
</feature>
<feature type="region of interest" description="Disordered" evidence="1">
    <location>
        <begin position="1"/>
        <end position="23"/>
    </location>
</feature>
<feature type="compositionally biased region" description="Low complexity" evidence="1">
    <location>
        <begin position="7"/>
        <end position="23"/>
    </location>
</feature>
<proteinExistence type="predicted"/>
<dbReference type="GO" id="GO:0005643">
    <property type="term" value="C:nuclear pore"/>
    <property type="evidence" value="ECO:0007669"/>
    <property type="project" value="TreeGrafter"/>
</dbReference>
<dbReference type="AlphaFoldDB" id="A0A9Q0XAN9"/>
<sequence length="203" mass="19596">MGSVFGSSSSSSSSSPAISTSAAPSAGFSFCQASAFGSSSPGTVFGQASNASGSLFGQPSSSSGGLFGSGSGAGRGGGFFSGLGGKPSHEAANKNPFSSTSGGFSSSATQNTSSLFGNSGAKTFGFGSTSFGEQKPAGTFSSGGGSVASQGFGFSSPTKADPAPGSVDGGAKEKMRSPPLLLPCRSGVDWSRWGGMGWGVRHT</sequence>
<evidence type="ECO:0000259" key="2">
    <source>
        <dbReference type="Pfam" id="PF18617"/>
    </source>
</evidence>
<evidence type="ECO:0000256" key="1">
    <source>
        <dbReference type="SAM" id="MobiDB-lite"/>
    </source>
</evidence>
<dbReference type="GO" id="GO:0017056">
    <property type="term" value="F:structural constituent of nuclear pore"/>
    <property type="evidence" value="ECO:0007669"/>
    <property type="project" value="TreeGrafter"/>
</dbReference>
<dbReference type="InterPro" id="IPR026054">
    <property type="entry name" value="Nucleoporin"/>
</dbReference>
<organism evidence="3 4">
    <name type="scientific">Phrynocephalus forsythii</name>
    <dbReference type="NCBI Taxonomy" id="171643"/>
    <lineage>
        <taxon>Eukaryota</taxon>
        <taxon>Metazoa</taxon>
        <taxon>Chordata</taxon>
        <taxon>Craniata</taxon>
        <taxon>Vertebrata</taxon>
        <taxon>Euteleostomi</taxon>
        <taxon>Lepidosauria</taxon>
        <taxon>Squamata</taxon>
        <taxon>Bifurcata</taxon>
        <taxon>Unidentata</taxon>
        <taxon>Episquamata</taxon>
        <taxon>Toxicofera</taxon>
        <taxon>Iguania</taxon>
        <taxon>Acrodonta</taxon>
        <taxon>Agamidae</taxon>
        <taxon>Agaminae</taxon>
        <taxon>Phrynocephalus</taxon>
    </lineage>
</organism>
<feature type="compositionally biased region" description="Low complexity" evidence="1">
    <location>
        <begin position="97"/>
        <end position="107"/>
    </location>
</feature>
<feature type="region of interest" description="Disordered" evidence="1">
    <location>
        <begin position="78"/>
        <end position="110"/>
    </location>
</feature>
<dbReference type="Proteomes" id="UP001142489">
    <property type="component" value="Unassembled WGS sequence"/>
</dbReference>
<comment type="caution">
    <text evidence="3">The sequence shown here is derived from an EMBL/GenBank/DDBJ whole genome shotgun (WGS) entry which is preliminary data.</text>
</comment>
<keyword evidence="4" id="KW-1185">Reference proteome</keyword>
<dbReference type="GO" id="GO:0008139">
    <property type="term" value="F:nuclear localization sequence binding"/>
    <property type="evidence" value="ECO:0007669"/>
    <property type="project" value="TreeGrafter"/>
</dbReference>
<dbReference type="PANTHER" id="PTHR23193">
    <property type="entry name" value="NUCLEAR PORE COMPLEX PROTEIN NUP"/>
    <property type="match status" value="1"/>
</dbReference>